<feature type="region of interest" description="Disordered" evidence="1">
    <location>
        <begin position="69"/>
        <end position="101"/>
    </location>
</feature>
<organism evidence="2 3">
    <name type="scientific">Rhizobium meliloti</name>
    <name type="common">Ensifer meliloti</name>
    <name type="synonym">Sinorhizobium meliloti</name>
    <dbReference type="NCBI Taxonomy" id="382"/>
    <lineage>
        <taxon>Bacteria</taxon>
        <taxon>Pseudomonadati</taxon>
        <taxon>Pseudomonadota</taxon>
        <taxon>Alphaproteobacteria</taxon>
        <taxon>Hyphomicrobiales</taxon>
        <taxon>Rhizobiaceae</taxon>
        <taxon>Sinorhizobium/Ensifer group</taxon>
        <taxon>Sinorhizobium</taxon>
    </lineage>
</organism>
<dbReference type="AlphaFoldDB" id="A0A222I3K7"/>
<dbReference type="KEGG" id="smer:DU99_05460"/>
<protein>
    <submittedName>
        <fullName evidence="2">Uncharacterized protein</fullName>
    </submittedName>
</protein>
<feature type="compositionally biased region" description="Basic and acidic residues" evidence="1">
    <location>
        <begin position="1"/>
        <end position="14"/>
    </location>
</feature>
<comment type="caution">
    <text evidence="2">The sequence shown here is derived from an EMBL/GenBank/DDBJ whole genome shotgun (WGS) entry which is preliminary data.</text>
</comment>
<reference evidence="2 3" key="1">
    <citation type="journal article" date="2013" name="Genome Biol.">
        <title>Comparative genomics of the core and accessory genomes of 48 Sinorhizobium strains comprising five genospecies.</title>
        <authorList>
            <person name="Sugawara M."/>
            <person name="Epstein B."/>
            <person name="Badgley B.D."/>
            <person name="Unno T."/>
            <person name="Xu L."/>
            <person name="Reese J."/>
            <person name="Gyaneshwar P."/>
            <person name="Denny R."/>
            <person name="Mudge J."/>
            <person name="Bharti A.K."/>
            <person name="Farmer A.D."/>
            <person name="May G.D."/>
            <person name="Woodward J.E."/>
            <person name="Medigue C."/>
            <person name="Vallenet D."/>
            <person name="Lajus A."/>
            <person name="Rouy Z."/>
            <person name="Martinez-Vaz B."/>
            <person name="Tiffin P."/>
            <person name="Young N.D."/>
            <person name="Sadowsky M.J."/>
        </authorList>
    </citation>
    <scope>NUCLEOTIDE SEQUENCE [LARGE SCALE GENOMIC DNA]</scope>
    <source>
        <strain evidence="2 3">N6B1</strain>
    </source>
</reference>
<proteinExistence type="predicted"/>
<accession>A0A222I3K7</accession>
<dbReference type="RefSeq" id="WP_003527305.1">
    <property type="nucleotide sequence ID" value="NZ_BJNJ01000050.1"/>
</dbReference>
<gene>
    <name evidence="2" type="ORF">GHK53_32255</name>
</gene>
<evidence type="ECO:0000313" key="2">
    <source>
        <dbReference type="EMBL" id="MQW37304.1"/>
    </source>
</evidence>
<sequence>MARKGDKTGQERSARPVLAEAMGTPIVGSRGWSRCFLADSRQNQCAGIRESAGTSTQCALAEAMGSAKHVIKQQTQERDGGGGNGNPFDELFGPGGRAICH</sequence>
<dbReference type="EMBL" id="WISR01000255">
    <property type="protein sequence ID" value="MQW37304.1"/>
    <property type="molecule type" value="Genomic_DNA"/>
</dbReference>
<name>A0A222I3K7_RHIML</name>
<feature type="region of interest" description="Disordered" evidence="1">
    <location>
        <begin position="1"/>
        <end position="20"/>
    </location>
</feature>
<evidence type="ECO:0000256" key="1">
    <source>
        <dbReference type="SAM" id="MobiDB-lite"/>
    </source>
</evidence>
<dbReference type="Proteomes" id="UP000429484">
    <property type="component" value="Unassembled WGS sequence"/>
</dbReference>
<evidence type="ECO:0000313" key="3">
    <source>
        <dbReference type="Proteomes" id="UP000429484"/>
    </source>
</evidence>